<feature type="domain" description="Sigma-54 factor interaction" evidence="7">
    <location>
        <begin position="140"/>
        <end position="369"/>
    </location>
</feature>
<dbReference type="InterPro" id="IPR002078">
    <property type="entry name" value="Sigma_54_int"/>
</dbReference>
<dbReference type="Gene3D" id="1.10.10.60">
    <property type="entry name" value="Homeodomain-like"/>
    <property type="match status" value="1"/>
</dbReference>
<dbReference type="InterPro" id="IPR009057">
    <property type="entry name" value="Homeodomain-like_sf"/>
</dbReference>
<dbReference type="Proteomes" id="UP000664800">
    <property type="component" value="Unassembled WGS sequence"/>
</dbReference>
<feature type="compositionally biased region" description="Pro residues" evidence="6">
    <location>
        <begin position="432"/>
        <end position="442"/>
    </location>
</feature>
<dbReference type="GO" id="GO:0005524">
    <property type="term" value="F:ATP binding"/>
    <property type="evidence" value="ECO:0007669"/>
    <property type="project" value="UniProtKB-KW"/>
</dbReference>
<dbReference type="RefSeq" id="WP_276731892.1">
    <property type="nucleotide sequence ID" value="NZ_JAFKMR010000027.1"/>
</dbReference>
<dbReference type="AlphaFoldDB" id="A0A8I1SX28"/>
<dbReference type="CDD" id="cd00009">
    <property type="entry name" value="AAA"/>
    <property type="match status" value="1"/>
</dbReference>
<dbReference type="InterPro" id="IPR003593">
    <property type="entry name" value="AAA+_ATPase"/>
</dbReference>
<dbReference type="EMBL" id="JAFKMR010000027">
    <property type="protein sequence ID" value="MBN8745283.1"/>
    <property type="molecule type" value="Genomic_DNA"/>
</dbReference>
<evidence type="ECO:0000259" key="8">
    <source>
        <dbReference type="PROSITE" id="PS50110"/>
    </source>
</evidence>
<dbReference type="PROSITE" id="PS50045">
    <property type="entry name" value="SIGMA54_INTERACT_4"/>
    <property type="match status" value="1"/>
</dbReference>
<feature type="region of interest" description="Disordered" evidence="6">
    <location>
        <begin position="409"/>
        <end position="457"/>
    </location>
</feature>
<keyword evidence="1" id="KW-0547">Nucleotide-binding</keyword>
<dbReference type="FunFam" id="3.40.50.300:FF:000006">
    <property type="entry name" value="DNA-binding transcriptional regulator NtrC"/>
    <property type="match status" value="1"/>
</dbReference>
<organism evidence="9 10">
    <name type="scientific">Thiomonas arsenitoxydans (strain DSM 22701 / CIP 110005 / 3As)</name>
    <dbReference type="NCBI Taxonomy" id="426114"/>
    <lineage>
        <taxon>Bacteria</taxon>
        <taxon>Pseudomonadati</taxon>
        <taxon>Pseudomonadota</taxon>
        <taxon>Betaproteobacteria</taxon>
        <taxon>Burkholderiales</taxon>
        <taxon>Thiomonas</taxon>
    </lineage>
</organism>
<accession>A0A8I1SX28</accession>
<evidence type="ECO:0000256" key="5">
    <source>
        <dbReference type="PROSITE-ProRule" id="PRU00169"/>
    </source>
</evidence>
<dbReference type="InterPro" id="IPR058031">
    <property type="entry name" value="AAA_lid_NorR"/>
</dbReference>
<keyword evidence="4" id="KW-0804">Transcription</keyword>
<dbReference type="InterPro" id="IPR002197">
    <property type="entry name" value="HTH_Fis"/>
</dbReference>
<dbReference type="PROSITE" id="PS00676">
    <property type="entry name" value="SIGMA54_INTERACT_2"/>
    <property type="match status" value="1"/>
</dbReference>
<feature type="modified residue" description="4-aspartylphosphate" evidence="5">
    <location>
        <position position="56"/>
    </location>
</feature>
<dbReference type="InterPro" id="IPR001789">
    <property type="entry name" value="Sig_transdc_resp-reg_receiver"/>
</dbReference>
<dbReference type="PANTHER" id="PTHR32071:SF100">
    <property type="entry name" value="RESPONSE REGULATOR PROTEIN PILR"/>
    <property type="match status" value="1"/>
</dbReference>
<evidence type="ECO:0000256" key="3">
    <source>
        <dbReference type="ARBA" id="ARBA00023015"/>
    </source>
</evidence>
<name>A0A8I1SX28_THIA3</name>
<dbReference type="SUPFAM" id="SSF52540">
    <property type="entry name" value="P-loop containing nucleoside triphosphate hydrolases"/>
    <property type="match status" value="1"/>
</dbReference>
<protein>
    <submittedName>
        <fullName evidence="9">Sigma-54-dependent Fis family transcriptional regulator</fullName>
    </submittedName>
</protein>
<dbReference type="InterPro" id="IPR025943">
    <property type="entry name" value="Sigma_54_int_dom_ATP-bd_2"/>
</dbReference>
<evidence type="ECO:0000256" key="1">
    <source>
        <dbReference type="ARBA" id="ARBA00022741"/>
    </source>
</evidence>
<gene>
    <name evidence="9" type="ORF">J0I24_13410</name>
</gene>
<dbReference type="PROSITE" id="PS50110">
    <property type="entry name" value="RESPONSE_REGULATORY"/>
    <property type="match status" value="1"/>
</dbReference>
<dbReference type="Gene3D" id="1.10.8.60">
    <property type="match status" value="1"/>
</dbReference>
<evidence type="ECO:0000256" key="2">
    <source>
        <dbReference type="ARBA" id="ARBA00022840"/>
    </source>
</evidence>
<keyword evidence="5" id="KW-0597">Phosphoprotein</keyword>
<proteinExistence type="predicted"/>
<evidence type="ECO:0000256" key="6">
    <source>
        <dbReference type="SAM" id="MobiDB-lite"/>
    </source>
</evidence>
<feature type="domain" description="Response regulatory" evidence="8">
    <location>
        <begin position="7"/>
        <end position="122"/>
    </location>
</feature>
<dbReference type="Pfam" id="PF00072">
    <property type="entry name" value="Response_reg"/>
    <property type="match status" value="1"/>
</dbReference>
<dbReference type="GO" id="GO:0006355">
    <property type="term" value="P:regulation of DNA-templated transcription"/>
    <property type="evidence" value="ECO:0007669"/>
    <property type="project" value="InterPro"/>
</dbReference>
<dbReference type="Gene3D" id="3.40.50.2300">
    <property type="match status" value="1"/>
</dbReference>
<dbReference type="InterPro" id="IPR011006">
    <property type="entry name" value="CheY-like_superfamily"/>
</dbReference>
<dbReference type="InterPro" id="IPR027417">
    <property type="entry name" value="P-loop_NTPase"/>
</dbReference>
<evidence type="ECO:0000259" key="7">
    <source>
        <dbReference type="PROSITE" id="PS50045"/>
    </source>
</evidence>
<dbReference type="SUPFAM" id="SSF46689">
    <property type="entry name" value="Homeodomain-like"/>
    <property type="match status" value="1"/>
</dbReference>
<dbReference type="PRINTS" id="PR01590">
    <property type="entry name" value="HTHFIS"/>
</dbReference>
<comment type="caution">
    <text evidence="9">The sequence shown here is derived from an EMBL/GenBank/DDBJ whole genome shotgun (WGS) entry which is preliminary data.</text>
</comment>
<evidence type="ECO:0000313" key="9">
    <source>
        <dbReference type="EMBL" id="MBN8745283.1"/>
    </source>
</evidence>
<evidence type="ECO:0000256" key="4">
    <source>
        <dbReference type="ARBA" id="ARBA00023163"/>
    </source>
</evidence>
<keyword evidence="2" id="KW-0067">ATP-binding</keyword>
<dbReference type="GO" id="GO:0000160">
    <property type="term" value="P:phosphorelay signal transduction system"/>
    <property type="evidence" value="ECO:0007669"/>
    <property type="project" value="InterPro"/>
</dbReference>
<sequence length="514" mass="56312">MNPADVRILIVDDEPDLRELYTLSLVHEGWQIDVAETVAQAREQLARRRYALMLTDMRLPDGEGLELLRWLEAQPDRFEKSIVITAYGSAGNAVAALKAGAFDYLSKPVDLAALRRTVHAALAAVDVEVQAPTSSALQRMVGESGVMRALKQTLQRVARSMAPVLIQGESGTGKELAAKAVHECSARASGPFVPVNCSAIPEQLLEAEFFGYRKGAFTGAMSDHAGFFAAAQGGTLFLDEIGELPLAMQAKLLRAVQERRVRPVGETAEIAVDVRLVSATHRHLERMVEQGQFRQDLFYRLNVIGVTLPPLRDRLDDLPVLVEALLGDIRRDNARPGLRLSPAALEHLRQHRFSGNVRELENLLHRAAALAAQDLIGPEDIELQGSGARAAEVLTSATALPITAILPDTTAPSMQRPADPPITPIVAQHAPEPQPPQSPQPPMARFEAQSPLPPDLGAYLDQVERSILCEALRRTRFNRTAAAQLLGLNLRQIRYRMERLDVRDPAEAPPDDPF</sequence>
<dbReference type="SMART" id="SM00382">
    <property type="entry name" value="AAA"/>
    <property type="match status" value="1"/>
</dbReference>
<keyword evidence="3" id="KW-0805">Transcription regulation</keyword>
<dbReference type="Pfam" id="PF02954">
    <property type="entry name" value="HTH_8"/>
    <property type="match status" value="1"/>
</dbReference>
<reference evidence="9" key="1">
    <citation type="submission" date="2021-02" db="EMBL/GenBank/DDBJ databases">
        <title>Thiocyanate and organic carbon inputs drive convergent selection for specific autotrophic Afipia and Thiobacillus strains within complex microbiomes.</title>
        <authorList>
            <person name="Huddy R.J."/>
            <person name="Sachdeva R."/>
            <person name="Kadzinga F."/>
            <person name="Kantor R.S."/>
            <person name="Harrison S.T.L."/>
            <person name="Banfield J.F."/>
        </authorList>
    </citation>
    <scope>NUCLEOTIDE SEQUENCE</scope>
    <source>
        <strain evidence="9">SCN18_13_7_16_R3_B_64_19</strain>
    </source>
</reference>
<evidence type="ECO:0000313" key="10">
    <source>
        <dbReference type="Proteomes" id="UP000664800"/>
    </source>
</evidence>
<dbReference type="GO" id="GO:0043565">
    <property type="term" value="F:sequence-specific DNA binding"/>
    <property type="evidence" value="ECO:0007669"/>
    <property type="project" value="InterPro"/>
</dbReference>
<dbReference type="Pfam" id="PF25601">
    <property type="entry name" value="AAA_lid_14"/>
    <property type="match status" value="1"/>
</dbReference>
<dbReference type="Gene3D" id="3.40.50.300">
    <property type="entry name" value="P-loop containing nucleotide triphosphate hydrolases"/>
    <property type="match status" value="1"/>
</dbReference>
<dbReference type="PANTHER" id="PTHR32071">
    <property type="entry name" value="TRANSCRIPTIONAL REGULATORY PROTEIN"/>
    <property type="match status" value="1"/>
</dbReference>
<dbReference type="SUPFAM" id="SSF52172">
    <property type="entry name" value="CheY-like"/>
    <property type="match status" value="1"/>
</dbReference>
<dbReference type="SMART" id="SM00448">
    <property type="entry name" value="REC"/>
    <property type="match status" value="1"/>
</dbReference>
<dbReference type="Pfam" id="PF00158">
    <property type="entry name" value="Sigma54_activat"/>
    <property type="match status" value="1"/>
</dbReference>